<protein>
    <submittedName>
        <fullName evidence="1">Uncharacterized protein</fullName>
    </submittedName>
</protein>
<dbReference type="EMBL" id="JAABOJ010000004">
    <property type="protein sequence ID" value="KAF3287714.1"/>
    <property type="molecule type" value="Genomic_DNA"/>
</dbReference>
<dbReference type="Proteomes" id="UP000474640">
    <property type="component" value="Unassembled WGS sequence"/>
</dbReference>
<organism evidence="1 2">
    <name type="scientific">Orbilia oligospora</name>
    <name type="common">Nematode-trapping fungus</name>
    <name type="synonym">Arthrobotrys oligospora</name>
    <dbReference type="NCBI Taxonomy" id="2813651"/>
    <lineage>
        <taxon>Eukaryota</taxon>
        <taxon>Fungi</taxon>
        <taxon>Dikarya</taxon>
        <taxon>Ascomycota</taxon>
        <taxon>Pezizomycotina</taxon>
        <taxon>Orbiliomycetes</taxon>
        <taxon>Orbiliales</taxon>
        <taxon>Orbiliaceae</taxon>
        <taxon>Orbilia</taxon>
    </lineage>
</organism>
<accession>A0A7C8VVB7</accession>
<name>A0A7C8VVB7_ORBOL</name>
<dbReference type="AlphaFoldDB" id="A0A7C8VVB7"/>
<reference evidence="1 2" key="1">
    <citation type="submission" date="2020-01" db="EMBL/GenBank/DDBJ databases">
        <authorList>
            <person name="Palmer J.M."/>
        </authorList>
    </citation>
    <scope>NUCLEOTIDE SEQUENCE [LARGE SCALE GENOMIC DNA]</scope>
    <source>
        <strain evidence="1 2">TWF970</strain>
    </source>
</reference>
<evidence type="ECO:0000313" key="1">
    <source>
        <dbReference type="EMBL" id="KAF3287714.1"/>
    </source>
</evidence>
<proteinExistence type="predicted"/>
<evidence type="ECO:0000313" key="2">
    <source>
        <dbReference type="Proteomes" id="UP000474640"/>
    </source>
</evidence>
<sequence>MYRRALSTSLALPKHIIYPPWPVCSQRHRLPFFISKRHNTLLTPPPIDTCTEPIRGYERHKGLFVEYDDIKPGAITKYAHPIDVEPYIVGGHETDYRSIVFSSLLIQEFEKANIRMTEYGTKILQDTCNKFQSIDLYDYFGQHDFNSCLFDEIFNGPNDLLDEPPIVPDLMQLTKWSRPDKGRMNHISCRYRKFKVYFIWEALYYRSAYMRDVLDQAEIVEDHPTRGDRITTSPLWLSLGLMYDMGLLVREDADKLPDPIVYYKEFSKDKQAS</sequence>
<gene>
    <name evidence="1" type="ORF">TWF970_007422</name>
</gene>
<comment type="caution">
    <text evidence="1">The sequence shown here is derived from an EMBL/GenBank/DDBJ whole genome shotgun (WGS) entry which is preliminary data.</text>
</comment>